<feature type="transmembrane region" description="Helical" evidence="7">
    <location>
        <begin position="400"/>
        <end position="420"/>
    </location>
</feature>
<feature type="transmembrane region" description="Helical" evidence="7">
    <location>
        <begin position="229"/>
        <end position="254"/>
    </location>
</feature>
<evidence type="ECO:0000256" key="6">
    <source>
        <dbReference type="ARBA" id="ARBA00023136"/>
    </source>
</evidence>
<dbReference type="KEGG" id="cep:Cri9333_3939"/>
<keyword evidence="2" id="KW-0813">Transport</keyword>
<keyword evidence="3" id="KW-1003">Cell membrane</keyword>
<feature type="transmembrane region" description="Helical" evidence="7">
    <location>
        <begin position="111"/>
        <end position="134"/>
    </location>
</feature>
<keyword evidence="4 7" id="KW-0812">Transmembrane</keyword>
<dbReference type="PANTHER" id="PTHR11328">
    <property type="entry name" value="MAJOR FACILITATOR SUPERFAMILY DOMAIN-CONTAINING PROTEIN"/>
    <property type="match status" value="1"/>
</dbReference>
<dbReference type="EMBL" id="CP003620">
    <property type="protein sequence ID" value="AFZ14747.1"/>
    <property type="molecule type" value="Genomic_DNA"/>
</dbReference>
<gene>
    <name evidence="9" type="ORF">Cri9333_3939</name>
</gene>
<evidence type="ECO:0000256" key="3">
    <source>
        <dbReference type="ARBA" id="ARBA00022475"/>
    </source>
</evidence>
<feature type="transmembrane region" description="Helical" evidence="7">
    <location>
        <begin position="46"/>
        <end position="66"/>
    </location>
</feature>
<feature type="transmembrane region" description="Helical" evidence="7">
    <location>
        <begin position="266"/>
        <end position="287"/>
    </location>
</feature>
<evidence type="ECO:0000256" key="5">
    <source>
        <dbReference type="ARBA" id="ARBA00022989"/>
    </source>
</evidence>
<evidence type="ECO:0000313" key="9">
    <source>
        <dbReference type="EMBL" id="AFZ14747.1"/>
    </source>
</evidence>
<dbReference type="Pfam" id="PF13347">
    <property type="entry name" value="MFS_2"/>
    <property type="match status" value="1"/>
</dbReference>
<keyword evidence="10" id="KW-1185">Reference proteome</keyword>
<dbReference type="PANTHER" id="PTHR11328:SF24">
    <property type="entry name" value="MAJOR FACILITATOR SUPERFAMILY (MFS) PROFILE DOMAIN-CONTAINING PROTEIN"/>
    <property type="match status" value="1"/>
</dbReference>
<reference evidence="9 10" key="1">
    <citation type="submission" date="2012-06" db="EMBL/GenBank/DDBJ databases">
        <title>Finished chromosome of genome of Crinalium epipsammum PCC 9333.</title>
        <authorList>
            <consortium name="US DOE Joint Genome Institute"/>
            <person name="Gugger M."/>
            <person name="Coursin T."/>
            <person name="Rippka R."/>
            <person name="Tandeau De Marsac N."/>
            <person name="Huntemann M."/>
            <person name="Wei C.-L."/>
            <person name="Han J."/>
            <person name="Detter J.C."/>
            <person name="Han C."/>
            <person name="Tapia R."/>
            <person name="Davenport K."/>
            <person name="Daligault H."/>
            <person name="Erkkila T."/>
            <person name="Gu W."/>
            <person name="Munk A.C.C."/>
            <person name="Teshima H."/>
            <person name="Xu Y."/>
            <person name="Chain P."/>
            <person name="Chen A."/>
            <person name="Krypides N."/>
            <person name="Mavromatis K."/>
            <person name="Markowitz V."/>
            <person name="Szeto E."/>
            <person name="Ivanova N."/>
            <person name="Mikhailova N."/>
            <person name="Ovchinnikova G."/>
            <person name="Pagani I."/>
            <person name="Pati A."/>
            <person name="Goodwin L."/>
            <person name="Peters L."/>
            <person name="Pitluck S."/>
            <person name="Woyke T."/>
            <person name="Kerfeld C."/>
        </authorList>
    </citation>
    <scope>NUCLEOTIDE SEQUENCE [LARGE SCALE GENOMIC DNA]</scope>
    <source>
        <strain evidence="9 10">PCC 9333</strain>
    </source>
</reference>
<dbReference type="InterPro" id="IPR036259">
    <property type="entry name" value="MFS_trans_sf"/>
</dbReference>
<feature type="transmembrane region" description="Helical" evidence="7">
    <location>
        <begin position="87"/>
        <end position="105"/>
    </location>
</feature>
<accession>K9W4S9</accession>
<evidence type="ECO:0000256" key="4">
    <source>
        <dbReference type="ARBA" id="ARBA00022692"/>
    </source>
</evidence>
<dbReference type="AlphaFoldDB" id="K9W4S9"/>
<proteinExistence type="predicted"/>
<evidence type="ECO:0000259" key="8">
    <source>
        <dbReference type="PROSITE" id="PS50850"/>
    </source>
</evidence>
<feature type="transmembrane region" description="Helical" evidence="7">
    <location>
        <begin position="12"/>
        <end position="34"/>
    </location>
</feature>
<sequence length="439" mass="48374">MTNLLSLKEKLLYSCTSIGLNIVSTTVSTWLLYFWSPPPDSGRPQYLDITLVGILLTLGRFWDAVIDPLIGHWSDKTHTPWGRRRPFLIFATPVTVITLLLLWTPPTFSSGIVNGCYFLFFTVAFYTSLSLITIPYDSSLPEMAATPTERVSLSMWKNIFGTLGVLIGAIAAAPLFERFGAVWMSLVVGVILIISVLLTLLGFKEQAQTKSHSTKFSANLSNIWKNNQFIILSLSTLIVQTAYAMLLANLPYFVTVVLGKPETNVSLFQGVVVIAMMLAAPMWNWLAKIYPHRYLSMVALIGLAITSSLMFTVGLIPEVNTTIQTLVILSVLAPFLGGYLILMFALMASVVDYDELLTKQRREALYYGAFSLSSGMGLALATLIVPYILTVYGYTTTASLGVRLVFLVAAVIVVLGAVIFQGYRLGDTIEETKLNLDLK</sequence>
<feature type="transmembrane region" description="Helical" evidence="7">
    <location>
        <begin position="294"/>
        <end position="316"/>
    </location>
</feature>
<dbReference type="OrthoDB" id="9764596at2"/>
<dbReference type="GO" id="GO:0005886">
    <property type="term" value="C:plasma membrane"/>
    <property type="evidence" value="ECO:0007669"/>
    <property type="project" value="UniProtKB-SubCell"/>
</dbReference>
<evidence type="ECO:0000313" key="10">
    <source>
        <dbReference type="Proteomes" id="UP000010472"/>
    </source>
</evidence>
<comment type="subcellular location">
    <subcellularLocation>
        <location evidence="1">Cell membrane</location>
        <topology evidence="1">Multi-pass membrane protein</topology>
    </subcellularLocation>
</comment>
<protein>
    <submittedName>
        <fullName evidence="9">Major facilitator superfamily MFS_1</fullName>
    </submittedName>
</protein>
<dbReference type="eggNOG" id="COG2211">
    <property type="taxonomic scope" value="Bacteria"/>
</dbReference>
<dbReference type="GO" id="GO:0006814">
    <property type="term" value="P:sodium ion transport"/>
    <property type="evidence" value="ECO:0007669"/>
    <property type="project" value="InterPro"/>
</dbReference>
<feature type="transmembrane region" description="Helical" evidence="7">
    <location>
        <begin position="328"/>
        <end position="353"/>
    </location>
</feature>
<name>K9W4S9_9CYAN</name>
<evidence type="ECO:0000256" key="1">
    <source>
        <dbReference type="ARBA" id="ARBA00004651"/>
    </source>
</evidence>
<dbReference type="STRING" id="1173022.Cri9333_3939"/>
<feature type="transmembrane region" description="Helical" evidence="7">
    <location>
        <begin position="155"/>
        <end position="176"/>
    </location>
</feature>
<dbReference type="Gene3D" id="1.20.1250.20">
    <property type="entry name" value="MFS general substrate transporter like domains"/>
    <property type="match status" value="2"/>
</dbReference>
<dbReference type="InterPro" id="IPR039672">
    <property type="entry name" value="MFS_2"/>
</dbReference>
<dbReference type="PROSITE" id="PS50850">
    <property type="entry name" value="MFS"/>
    <property type="match status" value="1"/>
</dbReference>
<evidence type="ECO:0000256" key="7">
    <source>
        <dbReference type="SAM" id="Phobius"/>
    </source>
</evidence>
<organism evidence="9 10">
    <name type="scientific">Crinalium epipsammum PCC 9333</name>
    <dbReference type="NCBI Taxonomy" id="1173022"/>
    <lineage>
        <taxon>Bacteria</taxon>
        <taxon>Bacillati</taxon>
        <taxon>Cyanobacteriota</taxon>
        <taxon>Cyanophyceae</taxon>
        <taxon>Gomontiellales</taxon>
        <taxon>Gomontiellaceae</taxon>
        <taxon>Crinalium</taxon>
    </lineage>
</organism>
<feature type="transmembrane region" description="Helical" evidence="7">
    <location>
        <begin position="365"/>
        <end position="388"/>
    </location>
</feature>
<keyword evidence="6 7" id="KW-0472">Membrane</keyword>
<dbReference type="HOGENOM" id="CLU_027408_6_0_3"/>
<keyword evidence="5 7" id="KW-1133">Transmembrane helix</keyword>
<feature type="domain" description="Major facilitator superfamily (MFS) profile" evidence="8">
    <location>
        <begin position="228"/>
        <end position="439"/>
    </location>
</feature>
<dbReference type="InterPro" id="IPR020846">
    <property type="entry name" value="MFS_dom"/>
</dbReference>
<dbReference type="Proteomes" id="UP000010472">
    <property type="component" value="Chromosome"/>
</dbReference>
<feature type="transmembrane region" description="Helical" evidence="7">
    <location>
        <begin position="182"/>
        <end position="203"/>
    </location>
</feature>
<dbReference type="SUPFAM" id="SSF103473">
    <property type="entry name" value="MFS general substrate transporter"/>
    <property type="match status" value="1"/>
</dbReference>
<dbReference type="PATRIC" id="fig|1173022.3.peg.4250"/>
<dbReference type="InterPro" id="IPR018043">
    <property type="entry name" value="Na/Gal_symport_CS"/>
</dbReference>
<dbReference type="GO" id="GO:0015293">
    <property type="term" value="F:symporter activity"/>
    <property type="evidence" value="ECO:0007669"/>
    <property type="project" value="InterPro"/>
</dbReference>
<dbReference type="PROSITE" id="PS00872">
    <property type="entry name" value="NA_GALACTOSIDE_SYMP"/>
    <property type="match status" value="1"/>
</dbReference>
<evidence type="ECO:0000256" key="2">
    <source>
        <dbReference type="ARBA" id="ARBA00022448"/>
    </source>
</evidence>
<dbReference type="RefSeq" id="WP_015204847.1">
    <property type="nucleotide sequence ID" value="NC_019753.1"/>
</dbReference>
<dbReference type="GO" id="GO:0008643">
    <property type="term" value="P:carbohydrate transport"/>
    <property type="evidence" value="ECO:0007669"/>
    <property type="project" value="InterPro"/>
</dbReference>